<keyword evidence="5" id="KW-1185">Reference proteome</keyword>
<dbReference type="InterPro" id="IPR010636">
    <property type="entry name" value="Class_II_hydrophobin"/>
</dbReference>
<organism evidence="4 5">
    <name type="scientific">Cercospora zeae-maydis SCOH1-5</name>
    <dbReference type="NCBI Taxonomy" id="717836"/>
    <lineage>
        <taxon>Eukaryota</taxon>
        <taxon>Fungi</taxon>
        <taxon>Dikarya</taxon>
        <taxon>Ascomycota</taxon>
        <taxon>Pezizomycotina</taxon>
        <taxon>Dothideomycetes</taxon>
        <taxon>Dothideomycetidae</taxon>
        <taxon>Mycosphaerellales</taxon>
        <taxon>Mycosphaerellaceae</taxon>
        <taxon>Cercospora</taxon>
    </lineage>
</organism>
<dbReference type="PANTHER" id="PTHR42341:SF2">
    <property type="entry name" value="HYDROPHOBIN"/>
    <property type="match status" value="1"/>
</dbReference>
<reference evidence="4" key="1">
    <citation type="journal article" date="2020" name="Stud. Mycol.">
        <title>101 Dothideomycetes genomes: a test case for predicting lifestyles and emergence of pathogens.</title>
        <authorList>
            <person name="Haridas S."/>
            <person name="Albert R."/>
            <person name="Binder M."/>
            <person name="Bloem J."/>
            <person name="Labutti K."/>
            <person name="Salamov A."/>
            <person name="Andreopoulos B."/>
            <person name="Baker S."/>
            <person name="Barry K."/>
            <person name="Bills G."/>
            <person name="Bluhm B."/>
            <person name="Cannon C."/>
            <person name="Castanera R."/>
            <person name="Culley D."/>
            <person name="Daum C."/>
            <person name="Ezra D."/>
            <person name="Gonzalez J."/>
            <person name="Henrissat B."/>
            <person name="Kuo A."/>
            <person name="Liang C."/>
            <person name="Lipzen A."/>
            <person name="Lutzoni F."/>
            <person name="Magnuson J."/>
            <person name="Mondo S."/>
            <person name="Nolan M."/>
            <person name="Ohm R."/>
            <person name="Pangilinan J."/>
            <person name="Park H.-J."/>
            <person name="Ramirez L."/>
            <person name="Alfaro M."/>
            <person name="Sun H."/>
            <person name="Tritt A."/>
            <person name="Yoshinaga Y."/>
            <person name="Zwiers L.-H."/>
            <person name="Turgeon B."/>
            <person name="Goodwin S."/>
            <person name="Spatafora J."/>
            <person name="Crous P."/>
            <person name="Grigoriev I."/>
        </authorList>
    </citation>
    <scope>NUCLEOTIDE SEQUENCE</scope>
    <source>
        <strain evidence="4">SCOH1-5</strain>
    </source>
</reference>
<dbReference type="OrthoDB" id="4500971at2759"/>
<dbReference type="GO" id="GO:0005576">
    <property type="term" value="C:extracellular region"/>
    <property type="evidence" value="ECO:0007669"/>
    <property type="project" value="InterPro"/>
</dbReference>
<dbReference type="Proteomes" id="UP000799539">
    <property type="component" value="Unassembled WGS sequence"/>
</dbReference>
<keyword evidence="2" id="KW-1015">Disulfide bond</keyword>
<dbReference type="AlphaFoldDB" id="A0A6A6FTK4"/>
<gene>
    <name evidence="4" type="ORF">CERZMDRAFT_104443</name>
</gene>
<comment type="similarity">
    <text evidence="1">Belongs to the cerato-ulmin hydrophobin family.</text>
</comment>
<feature type="signal peptide" evidence="3">
    <location>
        <begin position="1"/>
        <end position="20"/>
    </location>
</feature>
<keyword evidence="3" id="KW-0732">Signal</keyword>
<evidence type="ECO:0000256" key="2">
    <source>
        <dbReference type="ARBA" id="ARBA00023157"/>
    </source>
</evidence>
<dbReference type="EMBL" id="ML992663">
    <property type="protein sequence ID" value="KAF2216721.1"/>
    <property type="molecule type" value="Genomic_DNA"/>
</dbReference>
<proteinExistence type="inferred from homology"/>
<evidence type="ECO:0000313" key="5">
    <source>
        <dbReference type="Proteomes" id="UP000799539"/>
    </source>
</evidence>
<evidence type="ECO:0008006" key="6">
    <source>
        <dbReference type="Google" id="ProtNLM"/>
    </source>
</evidence>
<evidence type="ECO:0000313" key="4">
    <source>
        <dbReference type="EMBL" id="KAF2216721.1"/>
    </source>
</evidence>
<evidence type="ECO:0000256" key="3">
    <source>
        <dbReference type="SAM" id="SignalP"/>
    </source>
</evidence>
<dbReference type="InterPro" id="IPR036686">
    <property type="entry name" value="Class_II_Hydrophobin_sf"/>
</dbReference>
<dbReference type="Pfam" id="PF06766">
    <property type="entry name" value="Hydrophobin_2"/>
    <property type="match status" value="1"/>
</dbReference>
<sequence>MQFSIIAFAALAVASPMAFGDVSDVGVQARTNYGGGNGGGNGAAQVCPSGYFPQCCQTNVLGVAGLTCSNVPNMPSSNQDFTQQCAQRGSAANCCLIPLLGQGLVCDEL</sequence>
<dbReference type="CDD" id="cd23508">
    <property type="entry name" value="hydrophobin_II"/>
    <property type="match status" value="1"/>
</dbReference>
<dbReference type="Gene3D" id="3.20.120.10">
    <property type="entry name" value="Hydrophobin"/>
    <property type="match status" value="1"/>
</dbReference>
<feature type="chain" id="PRO_5025529484" description="Hydrophobin" evidence="3">
    <location>
        <begin position="21"/>
        <end position="109"/>
    </location>
</feature>
<dbReference type="PANTHER" id="PTHR42341">
    <property type="entry name" value="HYDROPHOBIN"/>
    <property type="match status" value="1"/>
</dbReference>
<protein>
    <recommendedName>
        <fullName evidence="6">Hydrophobin</fullName>
    </recommendedName>
</protein>
<evidence type="ECO:0000256" key="1">
    <source>
        <dbReference type="ARBA" id="ARBA00009576"/>
    </source>
</evidence>
<name>A0A6A6FTK4_9PEZI</name>
<dbReference type="SUPFAM" id="SSF101751">
    <property type="entry name" value="Hydrophobin II, HfbII"/>
    <property type="match status" value="1"/>
</dbReference>
<accession>A0A6A6FTK4</accession>